<evidence type="ECO:0008006" key="3">
    <source>
        <dbReference type="Google" id="ProtNLM"/>
    </source>
</evidence>
<sequence length="166" mass="18433">MESGPVQPVDSLDPPETFIGDRDEDCFLSHPVNASVTYIRKPQSCKPVVSTIPLQSIRRPVTNDEQNMQEVDEELFGNGNPGENEVNAALEQEFIGDLERFLAIDHTSAVVFLPLQDHIPESDWNIQIPPAEMESGPVQLVDPLDILPDASFDFEKIVPENLGNNL</sequence>
<evidence type="ECO:0000313" key="1">
    <source>
        <dbReference type="Proteomes" id="UP000887575"/>
    </source>
</evidence>
<proteinExistence type="predicted"/>
<keyword evidence="1" id="KW-1185">Reference proteome</keyword>
<dbReference type="Proteomes" id="UP000887575">
    <property type="component" value="Unassembled WGS sequence"/>
</dbReference>
<accession>A0AAF3EN31</accession>
<evidence type="ECO:0000313" key="2">
    <source>
        <dbReference type="WBParaSite" id="MBELARI_LOCUS15396"/>
    </source>
</evidence>
<reference evidence="2" key="1">
    <citation type="submission" date="2024-02" db="UniProtKB">
        <authorList>
            <consortium name="WormBaseParasite"/>
        </authorList>
    </citation>
    <scope>IDENTIFICATION</scope>
</reference>
<dbReference type="WBParaSite" id="MBELARI_LOCUS15396">
    <property type="protein sequence ID" value="MBELARI_LOCUS15396"/>
    <property type="gene ID" value="MBELARI_LOCUS15396"/>
</dbReference>
<dbReference type="AlphaFoldDB" id="A0AAF3EN31"/>
<organism evidence="1 2">
    <name type="scientific">Mesorhabditis belari</name>
    <dbReference type="NCBI Taxonomy" id="2138241"/>
    <lineage>
        <taxon>Eukaryota</taxon>
        <taxon>Metazoa</taxon>
        <taxon>Ecdysozoa</taxon>
        <taxon>Nematoda</taxon>
        <taxon>Chromadorea</taxon>
        <taxon>Rhabditida</taxon>
        <taxon>Rhabditina</taxon>
        <taxon>Rhabditomorpha</taxon>
        <taxon>Rhabditoidea</taxon>
        <taxon>Rhabditidae</taxon>
        <taxon>Mesorhabditinae</taxon>
        <taxon>Mesorhabditis</taxon>
    </lineage>
</organism>
<name>A0AAF3EN31_9BILA</name>
<protein>
    <recommendedName>
        <fullName evidence="3">Securin</fullName>
    </recommendedName>
</protein>